<dbReference type="InterPro" id="IPR023809">
    <property type="entry name" value="Thiopep_bacteriocin_synth_dom"/>
</dbReference>
<keyword evidence="4" id="KW-1185">Reference proteome</keyword>
<dbReference type="EC" id="2.1.1.77" evidence="3"/>
<comment type="caution">
    <text evidence="3">The sequence shown here is derived from an EMBL/GenBank/DDBJ whole genome shotgun (WGS) entry which is preliminary data.</text>
</comment>
<keyword evidence="3" id="KW-0489">Methyltransferase</keyword>
<evidence type="ECO:0000313" key="4">
    <source>
        <dbReference type="Proteomes" id="UP000578077"/>
    </source>
</evidence>
<evidence type="ECO:0000259" key="2">
    <source>
        <dbReference type="Pfam" id="PF14028"/>
    </source>
</evidence>
<evidence type="ECO:0000256" key="1">
    <source>
        <dbReference type="SAM" id="MobiDB-lite"/>
    </source>
</evidence>
<organism evidence="3 4">
    <name type="scientific">Streptomonospora salina</name>
    <dbReference type="NCBI Taxonomy" id="104205"/>
    <lineage>
        <taxon>Bacteria</taxon>
        <taxon>Bacillati</taxon>
        <taxon>Actinomycetota</taxon>
        <taxon>Actinomycetes</taxon>
        <taxon>Streptosporangiales</taxon>
        <taxon>Nocardiopsidaceae</taxon>
        <taxon>Streptomonospora</taxon>
    </lineage>
</organism>
<dbReference type="GO" id="GO:0004719">
    <property type="term" value="F:protein-L-isoaspartate (D-aspartate) O-methyltransferase activity"/>
    <property type="evidence" value="ECO:0007669"/>
    <property type="project" value="UniProtKB-EC"/>
</dbReference>
<dbReference type="GO" id="GO:0032259">
    <property type="term" value="P:methylation"/>
    <property type="evidence" value="ECO:0007669"/>
    <property type="project" value="UniProtKB-KW"/>
</dbReference>
<feature type="region of interest" description="Disordered" evidence="1">
    <location>
        <begin position="256"/>
        <end position="278"/>
    </location>
</feature>
<name>A0A841E6V7_9ACTN</name>
<feature type="domain" description="Thiopeptide-type bacteriocin biosynthesis" evidence="2">
    <location>
        <begin position="14"/>
        <end position="250"/>
    </location>
</feature>
<dbReference type="Pfam" id="PF14028">
    <property type="entry name" value="Lant_dehydr_C"/>
    <property type="match status" value="1"/>
</dbReference>
<protein>
    <submittedName>
        <fullName evidence="3">Protein-L-isoaspartate(D-aspartate) O-methyltransferase</fullName>
        <ecNumber evidence="3">2.1.1.77</ecNumber>
    </submittedName>
</protein>
<dbReference type="RefSeq" id="WP_184635210.1">
    <property type="nucleotide sequence ID" value="NZ_BAABKT010000013.1"/>
</dbReference>
<dbReference type="NCBIfam" id="TIGR03891">
    <property type="entry name" value="thiopep_ocin"/>
    <property type="match status" value="1"/>
</dbReference>
<gene>
    <name evidence="3" type="ORF">HNR25_002497</name>
</gene>
<reference evidence="3 4" key="1">
    <citation type="submission" date="2020-08" db="EMBL/GenBank/DDBJ databases">
        <title>Sequencing the genomes of 1000 actinobacteria strains.</title>
        <authorList>
            <person name="Klenk H.-P."/>
        </authorList>
    </citation>
    <scope>NUCLEOTIDE SEQUENCE [LARGE SCALE GENOMIC DNA]</scope>
    <source>
        <strain evidence="3 4">DSM 44593</strain>
    </source>
</reference>
<keyword evidence="3" id="KW-0808">Transferase</keyword>
<dbReference type="EMBL" id="JACHLY010000001">
    <property type="protein sequence ID" value="MBB5998746.1"/>
    <property type="molecule type" value="Genomic_DNA"/>
</dbReference>
<proteinExistence type="predicted"/>
<accession>A0A841E6V7</accession>
<sequence>MTTTTTPSPAGHDWHQANLWFDSWDVAEQTAIAHIGPALGQAEAEGLITGWWFTRKDLCWHLRYRPLCGTARGHLDELFGDLAARGAMGRWAWTLYEPETHAFGGPSGMRVAHTLFHADSRHLLDHLAHNGDRHRTELSLLVAGALLRGADQDFYERGDVWARVAAHRQASRAPTDTEISRVHQLATARPALEGTSTWTVAFQEAGAALAALAHEGDLIRGLRATLTHHVLFAWNRAGIPADRQALMAQAGADAVFHRRPPQRRSRESARQANTTPLR</sequence>
<dbReference type="AlphaFoldDB" id="A0A841E6V7"/>
<evidence type="ECO:0000313" key="3">
    <source>
        <dbReference type="EMBL" id="MBB5998746.1"/>
    </source>
</evidence>
<dbReference type="Proteomes" id="UP000578077">
    <property type="component" value="Unassembled WGS sequence"/>
</dbReference>